<evidence type="ECO:0000313" key="1">
    <source>
        <dbReference type="EMBL" id="TKW61501.1"/>
    </source>
</evidence>
<gene>
    <name evidence="1" type="ORF">DI628_02450</name>
</gene>
<reference evidence="1 2" key="1">
    <citation type="journal article" date="2017" name="Nat. Commun.">
        <title>In situ click chemistry generation of cyclooxygenase-2 inhibitors.</title>
        <authorList>
            <person name="Bhardwaj A."/>
            <person name="Kaur J."/>
            <person name="Wuest M."/>
            <person name="Wuest F."/>
        </authorList>
    </citation>
    <scope>NUCLEOTIDE SEQUENCE [LARGE SCALE GENOMIC DNA]</scope>
    <source>
        <strain evidence="1">S2_018_000_R2_106</strain>
    </source>
</reference>
<accession>A0A6N4R8L4</accession>
<dbReference type="EMBL" id="VAFM01000001">
    <property type="protein sequence ID" value="TKW61501.1"/>
    <property type="molecule type" value="Genomic_DNA"/>
</dbReference>
<evidence type="ECO:0000313" key="2">
    <source>
        <dbReference type="Proteomes" id="UP000320948"/>
    </source>
</evidence>
<dbReference type="AlphaFoldDB" id="A0A6N4R8L4"/>
<proteinExistence type="predicted"/>
<evidence type="ECO:0008006" key="3">
    <source>
        <dbReference type="Google" id="ProtNLM"/>
    </source>
</evidence>
<dbReference type="Proteomes" id="UP000320948">
    <property type="component" value="Unassembled WGS sequence"/>
</dbReference>
<name>A0A6N4R8L4_BLAVI</name>
<comment type="caution">
    <text evidence="1">The sequence shown here is derived from an EMBL/GenBank/DDBJ whole genome shotgun (WGS) entry which is preliminary data.</text>
</comment>
<organism evidence="1 2">
    <name type="scientific">Blastochloris viridis</name>
    <name type="common">Rhodopseudomonas viridis</name>
    <dbReference type="NCBI Taxonomy" id="1079"/>
    <lineage>
        <taxon>Bacteria</taxon>
        <taxon>Pseudomonadati</taxon>
        <taxon>Pseudomonadota</taxon>
        <taxon>Alphaproteobacteria</taxon>
        <taxon>Hyphomicrobiales</taxon>
        <taxon>Blastochloridaceae</taxon>
        <taxon>Blastochloris</taxon>
    </lineage>
</organism>
<sequence length="145" mass="16341">MKDIAQKAYFDTSFEERLAKVDLTAVMKHVADDTGLPAADLVRAEDLYRKFLSLIAKFPGTTFVPPRLVDHVWHAHITFTRQYMADCDLLFGSYLHHNPAEEGEEMAPVFASLTVPAYQQEYGINLMAYGMEAHYMMASDCKASA</sequence>
<protein>
    <recommendedName>
        <fullName evidence="3">Glycine-rich domain-containing protein-like</fullName>
    </recommendedName>
</protein>